<dbReference type="EMBL" id="QZJZ01000010">
    <property type="protein sequence ID" value="RJP61709.1"/>
    <property type="molecule type" value="Genomic_DNA"/>
</dbReference>
<dbReference type="GO" id="GO:0003677">
    <property type="term" value="F:DNA binding"/>
    <property type="evidence" value="ECO:0007669"/>
    <property type="project" value="UniProtKB-UniRule"/>
</dbReference>
<evidence type="ECO:0000313" key="5">
    <source>
        <dbReference type="Proteomes" id="UP000266426"/>
    </source>
</evidence>
<dbReference type="Pfam" id="PF08359">
    <property type="entry name" value="TetR_C_4"/>
    <property type="match status" value="1"/>
</dbReference>
<feature type="DNA-binding region" description="H-T-H motif" evidence="2">
    <location>
        <begin position="29"/>
        <end position="48"/>
    </location>
</feature>
<dbReference type="Pfam" id="PF00440">
    <property type="entry name" value="TetR_N"/>
    <property type="match status" value="1"/>
</dbReference>
<sequence length="193" mass="22030">MATEYSTRQIQITDEAMKLIAESGIHELTIKNVSKRIGISEPAIYRHFESKTAILIAILDIFESSTRTIIENARSAHSSFDMIERIFMGRCESFANKPELATIIFSEEIFRNENVLIEKTRFLMGLHHSALQEIIQTAQNNNEIRKDVPAEHIAMITLGSLRLCVTKWRISGYKIDLLNTASSMWNSIKRMIG</sequence>
<dbReference type="PRINTS" id="PR00455">
    <property type="entry name" value="HTHTETR"/>
</dbReference>
<evidence type="ECO:0000256" key="2">
    <source>
        <dbReference type="PROSITE-ProRule" id="PRU00335"/>
    </source>
</evidence>
<dbReference type="Proteomes" id="UP000266426">
    <property type="component" value="Unassembled WGS sequence"/>
</dbReference>
<dbReference type="PROSITE" id="PS50977">
    <property type="entry name" value="HTH_TETR_2"/>
    <property type="match status" value="1"/>
</dbReference>
<reference evidence="4 5" key="1">
    <citation type="journal article" date="2017" name="ISME J.">
        <title>Energy and carbon metabolisms in a deep terrestrial subsurface fluid microbial community.</title>
        <authorList>
            <person name="Momper L."/>
            <person name="Jungbluth S.P."/>
            <person name="Lee M.D."/>
            <person name="Amend J.P."/>
        </authorList>
    </citation>
    <scope>NUCLEOTIDE SEQUENCE [LARGE SCALE GENOMIC DNA]</scope>
    <source>
        <strain evidence="4">SURF_26</strain>
    </source>
</reference>
<dbReference type="PROSITE" id="PS01081">
    <property type="entry name" value="HTH_TETR_1"/>
    <property type="match status" value="1"/>
</dbReference>
<dbReference type="InterPro" id="IPR050624">
    <property type="entry name" value="HTH-type_Tx_Regulator"/>
</dbReference>
<keyword evidence="1 2" id="KW-0238">DNA-binding</keyword>
<dbReference type="InterPro" id="IPR013570">
    <property type="entry name" value="Tscrpt_reg_YsiA_C"/>
</dbReference>
<accession>A0A3A4R9W8</accession>
<dbReference type="InterPro" id="IPR001647">
    <property type="entry name" value="HTH_TetR"/>
</dbReference>
<dbReference type="Gene3D" id="1.10.357.10">
    <property type="entry name" value="Tetracycline Repressor, domain 2"/>
    <property type="match status" value="1"/>
</dbReference>
<evidence type="ECO:0000259" key="3">
    <source>
        <dbReference type="PROSITE" id="PS50977"/>
    </source>
</evidence>
<evidence type="ECO:0000313" key="4">
    <source>
        <dbReference type="EMBL" id="RJP61709.1"/>
    </source>
</evidence>
<dbReference type="PANTHER" id="PTHR43479:SF11">
    <property type="entry name" value="ACREF_ENVCD OPERON REPRESSOR-RELATED"/>
    <property type="match status" value="1"/>
</dbReference>
<comment type="caution">
    <text evidence="4">The sequence shown here is derived from an EMBL/GenBank/DDBJ whole genome shotgun (WGS) entry which is preliminary data.</text>
</comment>
<organism evidence="4 5">
    <name type="scientific">Candidatus Auribacter fodinae</name>
    <dbReference type="NCBI Taxonomy" id="2093366"/>
    <lineage>
        <taxon>Bacteria</taxon>
        <taxon>Pseudomonadati</taxon>
        <taxon>Candidatus Auribacterota</taxon>
        <taxon>Candidatus Auribacteria</taxon>
        <taxon>Candidatus Auribacterales</taxon>
        <taxon>Candidatus Auribacteraceae</taxon>
        <taxon>Candidatus Auribacter</taxon>
    </lineage>
</organism>
<evidence type="ECO:0000256" key="1">
    <source>
        <dbReference type="ARBA" id="ARBA00023125"/>
    </source>
</evidence>
<dbReference type="InterPro" id="IPR023772">
    <property type="entry name" value="DNA-bd_HTH_TetR-type_CS"/>
</dbReference>
<gene>
    <name evidence="4" type="ORF">C4541_01540</name>
</gene>
<feature type="domain" description="HTH tetR-type" evidence="3">
    <location>
        <begin position="6"/>
        <end position="66"/>
    </location>
</feature>
<protein>
    <submittedName>
        <fullName evidence="4">TetR/AcrR family transcriptional regulator</fullName>
    </submittedName>
</protein>
<dbReference type="SUPFAM" id="SSF48498">
    <property type="entry name" value="Tetracyclin repressor-like, C-terminal domain"/>
    <property type="match status" value="1"/>
</dbReference>
<dbReference type="AlphaFoldDB" id="A0A3A4R9W8"/>
<dbReference type="SUPFAM" id="SSF46689">
    <property type="entry name" value="Homeodomain-like"/>
    <property type="match status" value="1"/>
</dbReference>
<proteinExistence type="predicted"/>
<dbReference type="InterPro" id="IPR009057">
    <property type="entry name" value="Homeodomain-like_sf"/>
</dbReference>
<dbReference type="PANTHER" id="PTHR43479">
    <property type="entry name" value="ACREF/ENVCD OPERON REPRESSOR-RELATED"/>
    <property type="match status" value="1"/>
</dbReference>
<name>A0A3A4R9W8_9BACT</name>
<dbReference type="InterPro" id="IPR036271">
    <property type="entry name" value="Tet_transcr_reg_TetR-rel_C_sf"/>
</dbReference>